<reference evidence="2 3" key="1">
    <citation type="submission" date="2014-04" db="EMBL/GenBank/DDBJ databases">
        <authorList>
            <consortium name="DOE Joint Genome Institute"/>
            <person name="Kuo A."/>
            <person name="Kohler A."/>
            <person name="Jargeat P."/>
            <person name="Nagy L.G."/>
            <person name="Floudas D."/>
            <person name="Copeland A."/>
            <person name="Barry K.W."/>
            <person name="Cichocki N."/>
            <person name="Veneault-Fourrey C."/>
            <person name="LaButti K."/>
            <person name="Lindquist E.A."/>
            <person name="Lipzen A."/>
            <person name="Lundell T."/>
            <person name="Morin E."/>
            <person name="Murat C."/>
            <person name="Sun H."/>
            <person name="Tunlid A."/>
            <person name="Henrissat B."/>
            <person name="Grigoriev I.V."/>
            <person name="Hibbett D.S."/>
            <person name="Martin F."/>
            <person name="Nordberg H.P."/>
            <person name="Cantor M.N."/>
            <person name="Hua S.X."/>
        </authorList>
    </citation>
    <scope>NUCLEOTIDE SEQUENCE [LARGE SCALE GENOMIC DNA]</scope>
    <source>
        <strain evidence="2 3">Ve08.2h10</strain>
    </source>
</reference>
<organism evidence="2 3">
    <name type="scientific">Paxillus rubicundulus Ve08.2h10</name>
    <dbReference type="NCBI Taxonomy" id="930991"/>
    <lineage>
        <taxon>Eukaryota</taxon>
        <taxon>Fungi</taxon>
        <taxon>Dikarya</taxon>
        <taxon>Basidiomycota</taxon>
        <taxon>Agaricomycotina</taxon>
        <taxon>Agaricomycetes</taxon>
        <taxon>Agaricomycetidae</taxon>
        <taxon>Boletales</taxon>
        <taxon>Paxilineae</taxon>
        <taxon>Paxillaceae</taxon>
        <taxon>Paxillus</taxon>
    </lineage>
</organism>
<dbReference type="HOGENOM" id="CLU_2321290_0_0_1"/>
<evidence type="ECO:0000256" key="1">
    <source>
        <dbReference type="SAM" id="MobiDB-lite"/>
    </source>
</evidence>
<dbReference type="OrthoDB" id="3056089at2759"/>
<evidence type="ECO:0000313" key="3">
    <source>
        <dbReference type="Proteomes" id="UP000054538"/>
    </source>
</evidence>
<keyword evidence="3" id="KW-1185">Reference proteome</keyword>
<reference evidence="3" key="2">
    <citation type="submission" date="2015-01" db="EMBL/GenBank/DDBJ databases">
        <title>Evolutionary Origins and Diversification of the Mycorrhizal Mutualists.</title>
        <authorList>
            <consortium name="DOE Joint Genome Institute"/>
            <consortium name="Mycorrhizal Genomics Consortium"/>
            <person name="Kohler A."/>
            <person name="Kuo A."/>
            <person name="Nagy L.G."/>
            <person name="Floudas D."/>
            <person name="Copeland A."/>
            <person name="Barry K.W."/>
            <person name="Cichocki N."/>
            <person name="Veneault-Fourrey C."/>
            <person name="LaButti K."/>
            <person name="Lindquist E.A."/>
            <person name="Lipzen A."/>
            <person name="Lundell T."/>
            <person name="Morin E."/>
            <person name="Murat C."/>
            <person name="Riley R."/>
            <person name="Ohm R."/>
            <person name="Sun H."/>
            <person name="Tunlid A."/>
            <person name="Henrissat B."/>
            <person name="Grigoriev I.V."/>
            <person name="Hibbett D.S."/>
            <person name="Martin F."/>
        </authorList>
    </citation>
    <scope>NUCLEOTIDE SEQUENCE [LARGE SCALE GENOMIC DNA]</scope>
    <source>
        <strain evidence="3">Ve08.2h10</strain>
    </source>
</reference>
<accession>A0A0D0DY64</accession>
<name>A0A0D0DY64_9AGAM</name>
<dbReference type="AlphaFoldDB" id="A0A0D0DY64"/>
<evidence type="ECO:0000313" key="2">
    <source>
        <dbReference type="EMBL" id="KIK95151.1"/>
    </source>
</evidence>
<protein>
    <submittedName>
        <fullName evidence="2">Uncharacterized protein</fullName>
    </submittedName>
</protein>
<dbReference type="EMBL" id="KN825061">
    <property type="protein sequence ID" value="KIK95151.1"/>
    <property type="molecule type" value="Genomic_DNA"/>
</dbReference>
<sequence>MPHPPLAPKTHNNNIPSEFPSPGVTTKHAITLDQSCAKYNISASDSEKLAVLEYVPVNCIVELLTDTDYEKVGFGVLGWRTFLSHHCKFCSSIVAGTWPE</sequence>
<dbReference type="Proteomes" id="UP000054538">
    <property type="component" value="Unassembled WGS sequence"/>
</dbReference>
<feature type="region of interest" description="Disordered" evidence="1">
    <location>
        <begin position="1"/>
        <end position="20"/>
    </location>
</feature>
<gene>
    <name evidence="2" type="ORF">PAXRUDRAFT_141363</name>
</gene>
<proteinExistence type="predicted"/>
<dbReference type="InParanoid" id="A0A0D0DY64"/>